<dbReference type="PaxDb" id="35128-Thaps25537"/>
<dbReference type="Pfam" id="PF05637">
    <property type="entry name" value="Glyco_transf_34"/>
    <property type="match status" value="2"/>
</dbReference>
<dbReference type="GO" id="GO:0016757">
    <property type="term" value="F:glycosyltransferase activity"/>
    <property type="evidence" value="ECO:0007669"/>
    <property type="project" value="UniProtKB-KW"/>
</dbReference>
<accession>B8LDR9</accession>
<evidence type="ECO:0000256" key="1">
    <source>
        <dbReference type="ARBA" id="ARBA00005664"/>
    </source>
</evidence>
<keyword evidence="3" id="KW-0808">Transferase</keyword>
<dbReference type="KEGG" id="tps:THAPSDRAFT_25537"/>
<dbReference type="EMBL" id="DS999421">
    <property type="protein sequence ID" value="EED86529.1"/>
    <property type="molecule type" value="Genomic_DNA"/>
</dbReference>
<feature type="signal peptide" evidence="4">
    <location>
        <begin position="1"/>
        <end position="16"/>
    </location>
</feature>
<dbReference type="GeneID" id="7451833"/>
<feature type="chain" id="PRO_5002874177" description="Nucleotide-diphospho-sugar transferase domain-containing protein" evidence="4">
    <location>
        <begin position="17"/>
        <end position="643"/>
    </location>
</feature>
<dbReference type="GO" id="GO:0006487">
    <property type="term" value="P:protein N-linked glycosylation"/>
    <property type="evidence" value="ECO:0000318"/>
    <property type="project" value="GO_Central"/>
</dbReference>
<reference evidence="5 6" key="1">
    <citation type="journal article" date="2004" name="Science">
        <title>The genome of the diatom Thalassiosira pseudonana: ecology, evolution, and metabolism.</title>
        <authorList>
            <person name="Armbrust E.V."/>
            <person name="Berges J.A."/>
            <person name="Bowler C."/>
            <person name="Green B.R."/>
            <person name="Martinez D."/>
            <person name="Putnam N.H."/>
            <person name="Zhou S."/>
            <person name="Allen A.E."/>
            <person name="Apt K.E."/>
            <person name="Bechner M."/>
            <person name="Brzezinski M.A."/>
            <person name="Chaal B.K."/>
            <person name="Chiovitti A."/>
            <person name="Davis A.K."/>
            <person name="Demarest M.S."/>
            <person name="Detter J.C."/>
            <person name="Glavina T."/>
            <person name="Goodstein D."/>
            <person name="Hadi M.Z."/>
            <person name="Hellsten U."/>
            <person name="Hildebrand M."/>
            <person name="Jenkins B.D."/>
            <person name="Jurka J."/>
            <person name="Kapitonov V.V."/>
            <person name="Kroger N."/>
            <person name="Lau W.W."/>
            <person name="Lane T.W."/>
            <person name="Larimer F.W."/>
            <person name="Lippmeier J.C."/>
            <person name="Lucas S."/>
            <person name="Medina M."/>
            <person name="Montsant A."/>
            <person name="Obornik M."/>
            <person name="Parker M.S."/>
            <person name="Palenik B."/>
            <person name="Pazour G.J."/>
            <person name="Richardson P.M."/>
            <person name="Rynearson T.A."/>
            <person name="Saito M.A."/>
            <person name="Schwartz D.C."/>
            <person name="Thamatrakoln K."/>
            <person name="Valentin K."/>
            <person name="Vardi A."/>
            <person name="Wilkerson F.P."/>
            <person name="Rokhsar D.S."/>
        </authorList>
    </citation>
    <scope>NUCLEOTIDE SEQUENCE [LARGE SCALE GENOMIC DNA]</scope>
    <source>
        <strain evidence="5 6">CCMP1335</strain>
    </source>
</reference>
<protein>
    <recommendedName>
        <fullName evidence="7">Nucleotide-diphospho-sugar transferase domain-containing protein</fullName>
    </recommendedName>
</protein>
<evidence type="ECO:0008006" key="7">
    <source>
        <dbReference type="Google" id="ProtNLM"/>
    </source>
</evidence>
<dbReference type="RefSeq" id="XP_002297204.1">
    <property type="nucleotide sequence ID" value="XM_002297168.1"/>
</dbReference>
<keyword evidence="6" id="KW-1185">Reference proteome</keyword>
<dbReference type="Proteomes" id="UP000001449">
    <property type="component" value="Unassembled WGS sequence"/>
</dbReference>
<evidence type="ECO:0000313" key="5">
    <source>
        <dbReference type="EMBL" id="EED86529.1"/>
    </source>
</evidence>
<evidence type="ECO:0000256" key="4">
    <source>
        <dbReference type="SAM" id="SignalP"/>
    </source>
</evidence>
<dbReference type="SUPFAM" id="SSF53448">
    <property type="entry name" value="Nucleotide-diphospho-sugar transferases"/>
    <property type="match status" value="1"/>
</dbReference>
<dbReference type="PANTHER" id="PTHR31306:SF4">
    <property type="entry name" value="ALPHA-1,2-GALACTOSYLTRANSFERASE"/>
    <property type="match status" value="1"/>
</dbReference>
<gene>
    <name evidence="5" type="ORF">THAPSDRAFT_25537</name>
</gene>
<comment type="similarity">
    <text evidence="1">Belongs to the glycosyltransferase 34 family.</text>
</comment>
<name>B8LDR9_THAPS</name>
<dbReference type="GO" id="GO:0000139">
    <property type="term" value="C:Golgi membrane"/>
    <property type="evidence" value="ECO:0000318"/>
    <property type="project" value="GO_Central"/>
</dbReference>
<dbReference type="AlphaFoldDB" id="B8LDR9"/>
<dbReference type="HOGENOM" id="CLU_426143_0_0_1"/>
<dbReference type="InterPro" id="IPR029044">
    <property type="entry name" value="Nucleotide-diphossugar_trans"/>
</dbReference>
<evidence type="ECO:0000256" key="3">
    <source>
        <dbReference type="ARBA" id="ARBA00022679"/>
    </source>
</evidence>
<dbReference type="eggNOG" id="KOG4748">
    <property type="taxonomic scope" value="Eukaryota"/>
</dbReference>
<organism evidence="5 6">
    <name type="scientific">Thalassiosira pseudonana</name>
    <name type="common">Marine diatom</name>
    <name type="synonym">Cyclotella nana</name>
    <dbReference type="NCBI Taxonomy" id="35128"/>
    <lineage>
        <taxon>Eukaryota</taxon>
        <taxon>Sar</taxon>
        <taxon>Stramenopiles</taxon>
        <taxon>Ochrophyta</taxon>
        <taxon>Bacillariophyta</taxon>
        <taxon>Coscinodiscophyceae</taxon>
        <taxon>Thalassiosirophycidae</taxon>
        <taxon>Thalassiosirales</taxon>
        <taxon>Thalassiosiraceae</taxon>
        <taxon>Thalassiosira</taxon>
    </lineage>
</organism>
<keyword evidence="2" id="KW-0328">Glycosyltransferase</keyword>
<dbReference type="InterPro" id="IPR008630">
    <property type="entry name" value="Glyco_trans_34"/>
</dbReference>
<proteinExistence type="inferred from homology"/>
<dbReference type="Gene3D" id="3.90.550.10">
    <property type="entry name" value="Spore Coat Polysaccharide Biosynthesis Protein SpsA, Chain A"/>
    <property type="match status" value="1"/>
</dbReference>
<dbReference type="InParanoid" id="B8LDR9"/>
<evidence type="ECO:0000313" key="6">
    <source>
        <dbReference type="Proteomes" id="UP000001449"/>
    </source>
</evidence>
<sequence>MGVALLCCILSLMLNSYYLLLTTSSHRPTVHDAPYAIIVSTDDGNGNSNSLQSTHNPNERPSLAVVSVCISGPRFTPEYINASLSNKRLFCNRWGAMCVLPSERLDNGDMENYHAKWEKLVYINQTLHMENVDWVLWMDCDAAFTNLEVDWRTHVPLNKSKLMVVSEDKNGINLGVFLVPNTLQSRGFVQQLYEKRHYVEQMQFKWKDQSALIELIKDDPNIKTKIEIVPQRKINSFLKDERNKDGKKWQAYDWIMHQVLCREEAMCTSSFIWTLDSVAGREPDYSAFVGSEKRGLQAKETEAHSSLLIPTQSMCNDTHGDIRSAGVRWYDQATNVNIEMYPIGKKTVGVQIQALSSKSATLLRKHIGRKALRTQQLDHLMNTSELLAESFPKMNKIYHVEKAPNYDHYLGCDNEVQSPRGTALLVTQNFGCNNLWHALANHHGVWTLFKVLGISPKDVTRVLPTEYGTPFASPPRTVADVLWPLYIGTNVINEPQQTNCFERLVFIETNLNRPGPYWEQYQVKEQCSSDTPYMQRHEHFHTEAREIAIQVISNTSDAGSIMASKPEPQVICYMSRRLRDERVRYFSEEFAPIIEDLLDIWAAKHNVDFKRLVFDDKVPFSEQIEQTASCSILFGTHGLDLDI</sequence>
<reference evidence="5 6" key="2">
    <citation type="journal article" date="2008" name="Nature">
        <title>The Phaeodactylum genome reveals the evolutionary history of diatom genomes.</title>
        <authorList>
            <person name="Bowler C."/>
            <person name="Allen A.E."/>
            <person name="Badger J.H."/>
            <person name="Grimwood J."/>
            <person name="Jabbari K."/>
            <person name="Kuo A."/>
            <person name="Maheswari U."/>
            <person name="Martens C."/>
            <person name="Maumus F."/>
            <person name="Otillar R.P."/>
            <person name="Rayko E."/>
            <person name="Salamov A."/>
            <person name="Vandepoele K."/>
            <person name="Beszteri B."/>
            <person name="Gruber A."/>
            <person name="Heijde M."/>
            <person name="Katinka M."/>
            <person name="Mock T."/>
            <person name="Valentin K."/>
            <person name="Verret F."/>
            <person name="Berges J.A."/>
            <person name="Brownlee C."/>
            <person name="Cadoret J.P."/>
            <person name="Chiovitti A."/>
            <person name="Choi C.J."/>
            <person name="Coesel S."/>
            <person name="De Martino A."/>
            <person name="Detter J.C."/>
            <person name="Durkin C."/>
            <person name="Falciatore A."/>
            <person name="Fournet J."/>
            <person name="Haruta M."/>
            <person name="Huysman M.J."/>
            <person name="Jenkins B.D."/>
            <person name="Jiroutova K."/>
            <person name="Jorgensen R.E."/>
            <person name="Joubert Y."/>
            <person name="Kaplan A."/>
            <person name="Kroger N."/>
            <person name="Kroth P.G."/>
            <person name="La Roche J."/>
            <person name="Lindquist E."/>
            <person name="Lommer M."/>
            <person name="Martin-Jezequel V."/>
            <person name="Lopez P.J."/>
            <person name="Lucas S."/>
            <person name="Mangogna M."/>
            <person name="McGinnis K."/>
            <person name="Medlin L.K."/>
            <person name="Montsant A."/>
            <person name="Oudot-Le Secq M.P."/>
            <person name="Napoli C."/>
            <person name="Obornik M."/>
            <person name="Parker M.S."/>
            <person name="Petit J.L."/>
            <person name="Porcel B.M."/>
            <person name="Poulsen N."/>
            <person name="Robison M."/>
            <person name="Rychlewski L."/>
            <person name="Rynearson T.A."/>
            <person name="Schmutz J."/>
            <person name="Shapiro H."/>
            <person name="Siaut M."/>
            <person name="Stanley M."/>
            <person name="Sussman M.R."/>
            <person name="Taylor A.R."/>
            <person name="Vardi A."/>
            <person name="von Dassow P."/>
            <person name="Vyverman W."/>
            <person name="Willis A."/>
            <person name="Wyrwicz L.S."/>
            <person name="Rokhsar D.S."/>
            <person name="Weissenbach J."/>
            <person name="Armbrust E.V."/>
            <person name="Green B.R."/>
            <person name="Van de Peer Y."/>
            <person name="Grigoriev I.V."/>
        </authorList>
    </citation>
    <scope>NUCLEOTIDE SEQUENCE [LARGE SCALE GENOMIC DNA]</scope>
    <source>
        <strain evidence="5 6">CCMP1335</strain>
    </source>
</reference>
<evidence type="ECO:0000256" key="2">
    <source>
        <dbReference type="ARBA" id="ARBA00022676"/>
    </source>
</evidence>
<dbReference type="PANTHER" id="PTHR31306">
    <property type="entry name" value="ALPHA-1,6-MANNOSYLTRANSFERASE MNN11-RELATED"/>
    <property type="match status" value="1"/>
</dbReference>
<keyword evidence="4" id="KW-0732">Signal</keyword>